<organism evidence="7 8">
    <name type="scientific">Paenibacillus agaridevorans</name>
    <dbReference type="NCBI Taxonomy" id="171404"/>
    <lineage>
        <taxon>Bacteria</taxon>
        <taxon>Bacillati</taxon>
        <taxon>Bacillota</taxon>
        <taxon>Bacilli</taxon>
        <taxon>Bacillales</taxon>
        <taxon>Paenibacillaceae</taxon>
        <taxon>Paenibacillus</taxon>
    </lineage>
</organism>
<dbReference type="GO" id="GO:0016787">
    <property type="term" value="F:hydrolase activity"/>
    <property type="evidence" value="ECO:0007669"/>
    <property type="project" value="UniProtKB-UniRule"/>
</dbReference>
<keyword evidence="8" id="KW-1185">Reference proteome</keyword>
<gene>
    <name evidence="7" type="ORF">PAT3040_02159</name>
</gene>
<feature type="binding site" evidence="5">
    <location>
        <position position="157"/>
    </location>
    <ligand>
        <name>Zn(2+)</name>
        <dbReference type="ChEBI" id="CHEBI:29105"/>
    </ligand>
</feature>
<dbReference type="SUPFAM" id="SSF109854">
    <property type="entry name" value="DinB/YfiT-like putative metalloenzymes"/>
    <property type="match status" value="1"/>
</dbReference>
<evidence type="ECO:0000313" key="7">
    <source>
        <dbReference type="EMBL" id="GBG07603.1"/>
    </source>
</evidence>
<dbReference type="Proteomes" id="UP000245202">
    <property type="component" value="Unassembled WGS sequence"/>
</dbReference>
<evidence type="ECO:0000256" key="2">
    <source>
        <dbReference type="ARBA" id="ARBA00022723"/>
    </source>
</evidence>
<dbReference type="NCBIfam" id="NF009807">
    <property type="entry name" value="PRK13291.1"/>
    <property type="match status" value="1"/>
</dbReference>
<dbReference type="InterPro" id="IPR023774">
    <property type="entry name" value="Put_metal_dep_hydrolase_YfiT"/>
</dbReference>
<feature type="binding site" evidence="5">
    <location>
        <position position="64"/>
    </location>
    <ligand>
        <name>Zn(2+)</name>
        <dbReference type="ChEBI" id="CHEBI:29105"/>
    </ligand>
</feature>
<comment type="function">
    <text evidence="5">Possible metal-dependent hydrolase.</text>
</comment>
<evidence type="ECO:0000256" key="1">
    <source>
        <dbReference type="ARBA" id="ARBA00022490"/>
    </source>
</evidence>
<feature type="domain" description="DinB-like" evidence="6">
    <location>
        <begin position="36"/>
        <end position="165"/>
    </location>
</feature>
<dbReference type="EMBL" id="BDQX01000098">
    <property type="protein sequence ID" value="GBG07603.1"/>
    <property type="molecule type" value="Genomic_DNA"/>
</dbReference>
<dbReference type="Gene3D" id="1.20.120.450">
    <property type="entry name" value="dinb family like domain"/>
    <property type="match status" value="1"/>
</dbReference>
<comment type="caution">
    <text evidence="7">The sequence shown here is derived from an EMBL/GenBank/DDBJ whole genome shotgun (WGS) entry which is preliminary data.</text>
</comment>
<dbReference type="Pfam" id="PF12867">
    <property type="entry name" value="DinB_2"/>
    <property type="match status" value="1"/>
</dbReference>
<dbReference type="InterPro" id="IPR024775">
    <property type="entry name" value="DinB-like"/>
</dbReference>
<evidence type="ECO:0000256" key="5">
    <source>
        <dbReference type="HAMAP-Rule" id="MF_01256"/>
    </source>
</evidence>
<evidence type="ECO:0000256" key="3">
    <source>
        <dbReference type="ARBA" id="ARBA00022801"/>
    </source>
</evidence>
<dbReference type="RefSeq" id="WP_108992633.1">
    <property type="nucleotide sequence ID" value="NZ_BDQX01000098.1"/>
</dbReference>
<dbReference type="InterPro" id="IPR034660">
    <property type="entry name" value="DinB/YfiT-like"/>
</dbReference>
<proteinExistence type="inferred from homology"/>
<keyword evidence="1 5" id="KW-0963">Cytoplasm</keyword>
<dbReference type="AlphaFoldDB" id="A0A2R5EUY8"/>
<comment type="subcellular location">
    <subcellularLocation>
        <location evidence="5">Cytoplasm</location>
    </subcellularLocation>
</comment>
<keyword evidence="3 5" id="KW-0378">Hydrolase</keyword>
<keyword evidence="2 5" id="KW-0479">Metal-binding</keyword>
<dbReference type="GO" id="GO:0008270">
    <property type="term" value="F:zinc ion binding"/>
    <property type="evidence" value="ECO:0007669"/>
    <property type="project" value="UniProtKB-UniRule"/>
</dbReference>
<keyword evidence="4 5" id="KW-0862">Zinc</keyword>
<name>A0A2R5EUY8_9BACL</name>
<evidence type="ECO:0000259" key="6">
    <source>
        <dbReference type="Pfam" id="PF12867"/>
    </source>
</evidence>
<comment type="cofactor">
    <cofactor evidence="5">
        <name>Zn(2+)</name>
        <dbReference type="ChEBI" id="CHEBI:29105"/>
    </cofactor>
    <text evidence="5">Binds 1 zinc ion per subunit.</text>
</comment>
<evidence type="ECO:0000313" key="8">
    <source>
        <dbReference type="Proteomes" id="UP000245202"/>
    </source>
</evidence>
<accession>A0A2R5EUY8</accession>
<comment type="subunit">
    <text evidence="5">Homodimer.</text>
</comment>
<dbReference type="EC" id="3.-.-.-" evidence="5"/>
<evidence type="ECO:0000256" key="4">
    <source>
        <dbReference type="ARBA" id="ARBA00022833"/>
    </source>
</evidence>
<dbReference type="HAMAP" id="MF_01256">
    <property type="entry name" value="YfiT_hydrol"/>
    <property type="match status" value="1"/>
</dbReference>
<protein>
    <recommendedName>
        <fullName evidence="5">Putative metal-dependent hydrolase PAT3040_02159</fullName>
        <ecNumber evidence="5">3.-.-.-</ecNumber>
    </recommendedName>
</protein>
<feature type="binding site" evidence="5">
    <location>
        <position position="161"/>
    </location>
    <ligand>
        <name>Zn(2+)</name>
        <dbReference type="ChEBI" id="CHEBI:29105"/>
    </ligand>
</feature>
<reference evidence="7 8" key="1">
    <citation type="submission" date="2017-08" db="EMBL/GenBank/DDBJ databases">
        <title>Substantial Increase in Enzyme Production by Combined Drug-Resistance Mutations in Paenibacillus agaridevorans.</title>
        <authorList>
            <person name="Tanaka Y."/>
            <person name="Funane K."/>
            <person name="Hosaka T."/>
            <person name="Shiwa Y."/>
            <person name="Fujita N."/>
            <person name="Miyazaki T."/>
            <person name="Yoshikawa H."/>
            <person name="Murakami K."/>
            <person name="Kasahara K."/>
            <person name="Inaoka T."/>
            <person name="Hiraga Y."/>
            <person name="Ochi K."/>
        </authorList>
    </citation>
    <scope>NUCLEOTIDE SEQUENCE [LARGE SCALE GENOMIC DNA]</scope>
    <source>
        <strain evidence="7 8">T-3040</strain>
    </source>
</reference>
<sequence length="174" mass="19934">MDDRYPIGTFQHQGEVTSDQRAAWIKEIAELPLLLKHSVANLTQDQLSTPYRKGGWQVRQVVHHLADSHMNSLMRFKLALTEDHPTIRPYDEALWAELADSLKEPVDTSISLIATLHGRWVTLLESMNAEQFARTFYHPRSGETVPLDRCLGMYAWHGKHHLAQITSLAVRLGW</sequence>
<comment type="similarity">
    <text evidence="5">Belongs to the metal hydrolase YfiT family.</text>
</comment>
<dbReference type="GO" id="GO:0005737">
    <property type="term" value="C:cytoplasm"/>
    <property type="evidence" value="ECO:0007669"/>
    <property type="project" value="UniProtKB-SubCell"/>
</dbReference>